<dbReference type="AlphaFoldDB" id="A0A382KNC6"/>
<keyword evidence="4" id="KW-0812">Transmembrane</keyword>
<evidence type="ECO:0000256" key="2">
    <source>
        <dbReference type="ARBA" id="ARBA00023157"/>
    </source>
</evidence>
<keyword evidence="2" id="KW-1015">Disulfide bond</keyword>
<dbReference type="SUPFAM" id="SSF49899">
    <property type="entry name" value="Concanavalin A-like lectins/glucanases"/>
    <property type="match status" value="1"/>
</dbReference>
<feature type="region of interest" description="Disordered" evidence="3">
    <location>
        <begin position="336"/>
        <end position="359"/>
    </location>
</feature>
<feature type="transmembrane region" description="Helical" evidence="4">
    <location>
        <begin position="12"/>
        <end position="31"/>
    </location>
</feature>
<dbReference type="EMBL" id="UINC01081673">
    <property type="protein sequence ID" value="SVC25756.1"/>
    <property type="molecule type" value="Genomic_DNA"/>
</dbReference>
<dbReference type="InterPro" id="IPR006558">
    <property type="entry name" value="LamG-like"/>
</dbReference>
<feature type="compositionally biased region" description="Acidic residues" evidence="3">
    <location>
        <begin position="336"/>
        <end position="345"/>
    </location>
</feature>
<organism evidence="6">
    <name type="scientific">marine metagenome</name>
    <dbReference type="NCBI Taxonomy" id="408172"/>
    <lineage>
        <taxon>unclassified sequences</taxon>
        <taxon>metagenomes</taxon>
        <taxon>ecological metagenomes</taxon>
    </lineage>
</organism>
<dbReference type="Pfam" id="PF13385">
    <property type="entry name" value="Laminin_G_3"/>
    <property type="match status" value="1"/>
</dbReference>
<evidence type="ECO:0000256" key="1">
    <source>
        <dbReference type="ARBA" id="ARBA00022729"/>
    </source>
</evidence>
<evidence type="ECO:0000256" key="4">
    <source>
        <dbReference type="SAM" id="Phobius"/>
    </source>
</evidence>
<protein>
    <recommendedName>
        <fullName evidence="5">LamG-like jellyroll fold domain-containing protein</fullName>
    </recommendedName>
</protein>
<reference evidence="6" key="1">
    <citation type="submission" date="2018-05" db="EMBL/GenBank/DDBJ databases">
        <authorList>
            <person name="Lanie J.A."/>
            <person name="Ng W.-L."/>
            <person name="Kazmierczak K.M."/>
            <person name="Andrzejewski T.M."/>
            <person name="Davidsen T.M."/>
            <person name="Wayne K.J."/>
            <person name="Tettelin H."/>
            <person name="Glass J.I."/>
            <person name="Rusch D."/>
            <person name="Podicherti R."/>
            <person name="Tsui H.-C.T."/>
            <person name="Winkler M.E."/>
        </authorList>
    </citation>
    <scope>NUCLEOTIDE SEQUENCE</scope>
</reference>
<proteinExistence type="predicted"/>
<feature type="domain" description="LamG-like jellyroll fold" evidence="5">
    <location>
        <begin position="157"/>
        <end position="305"/>
    </location>
</feature>
<dbReference type="InterPro" id="IPR013320">
    <property type="entry name" value="ConA-like_dom_sf"/>
</dbReference>
<name>A0A382KNC6_9ZZZZ</name>
<keyword evidence="1" id="KW-0732">Signal</keyword>
<keyword evidence="4" id="KW-1133">Transmembrane helix</keyword>
<dbReference type="SMART" id="SM00560">
    <property type="entry name" value="LamGL"/>
    <property type="match status" value="1"/>
</dbReference>
<dbReference type="PANTHER" id="PTHR42535">
    <property type="entry name" value="OOKINETE PROTEIN, PUTATIVE-RELATED"/>
    <property type="match status" value="1"/>
</dbReference>
<evidence type="ECO:0000259" key="5">
    <source>
        <dbReference type="SMART" id="SM00560"/>
    </source>
</evidence>
<dbReference type="Gene3D" id="2.60.120.200">
    <property type="match status" value="1"/>
</dbReference>
<keyword evidence="4" id="KW-0472">Membrane</keyword>
<evidence type="ECO:0000313" key="6">
    <source>
        <dbReference type="EMBL" id="SVC25756.1"/>
    </source>
</evidence>
<accession>A0A382KNC6</accession>
<gene>
    <name evidence="6" type="ORF">METZ01_LOCUS278610</name>
</gene>
<evidence type="ECO:0000256" key="3">
    <source>
        <dbReference type="SAM" id="MobiDB-lite"/>
    </source>
</evidence>
<feature type="compositionally biased region" description="Polar residues" evidence="3">
    <location>
        <begin position="346"/>
        <end position="359"/>
    </location>
</feature>
<sequence>MRYKKTQEGMFIALFALATVVIITILVSYMSNWVNDMVATQTQVFFGKQAYWNAHSGMEIATSKRIASLDGIPNADVSFTTGTISIDPIAIFDEPNTYLGGNKVTSITSTGSDLRGRSRAMKLTVDEPSSGNFARYFDGTGDYITISDHNELDIGTSDFTLSIWLYPHEDTDDDSDGFVDDDVEMEVINKKNGIGNPGYGMRIKNSAVWVEHMKSGGVHTGSNSSGPTSIKVNQWTNVVAVFDQNTNNRVTIYVNGVSENPISITQGDVTNAVDLGIGRRLATSDNDFHGLVDAPVIWDTQLTEDEIQTIFTQGPAFNISSIQSGSIKGNWKFDDSDNTLTDEEGNSNGTNTSTIQTGI</sequence>
<dbReference type="PANTHER" id="PTHR42535:SF2">
    <property type="entry name" value="CHROMOSOME UNDETERMINED SCAFFOLD_146, WHOLE GENOME SHOTGUN SEQUENCE"/>
    <property type="match status" value="1"/>
</dbReference>